<dbReference type="GeneTree" id="ENSGT00940000170215"/>
<evidence type="ECO:0000259" key="3">
    <source>
        <dbReference type="PROSITE" id="PS50994"/>
    </source>
</evidence>
<sequence>MFMAMYLDEELYYQCHRTQDEQQHHIAKVVRTPQEANDIFVEFHGSAIGAHCGIDKTMHAIIQRYYWPGMRADIMKWVSALFVLYLFGAHGIYVMLSFAFKVSEPFELVGMDLVGPLKRSNSGYMYICVMVDYFTKWLEVYPLMSKRAEEVTVCIMDFFYKYGAPKRILTDRGKEFVNKTNQGLCEKLGIARSLCTDSMCSNFRALRKMVHDHQSDWENFIKPTVFGIRTKKQITTKYSPYFLMYGREARYPSEIPLLWQPYLFFAIMCTSAQTRVRKRKLAKGDDDNFVVGDKVLRKNICQEQRKGGKLETDFFGPFTIKHIDGKSADLKSITGKTILKINIDQLKQYVEPEPRIPAKWIAMTSSAPLALESNPLTCPSIPQSPTCKQSRPRSDPLPSSLQSTSVTPEECKYISVTFYLSSNIL</sequence>
<reference evidence="4" key="1">
    <citation type="submission" date="2025-08" db="UniProtKB">
        <authorList>
            <consortium name="Ensembl"/>
        </authorList>
    </citation>
    <scope>IDENTIFICATION</scope>
</reference>
<dbReference type="GO" id="GO:0015074">
    <property type="term" value="P:DNA integration"/>
    <property type="evidence" value="ECO:0007669"/>
    <property type="project" value="InterPro"/>
</dbReference>
<dbReference type="AlphaFoldDB" id="A0A3Q3FUA3"/>
<dbReference type="Gene3D" id="3.30.420.10">
    <property type="entry name" value="Ribonuclease H-like superfamily/Ribonuclease H"/>
    <property type="match status" value="1"/>
</dbReference>
<evidence type="ECO:0000256" key="1">
    <source>
        <dbReference type="SAM" id="MobiDB-lite"/>
    </source>
</evidence>
<dbReference type="Ensembl" id="ENSLBET00000023699.1">
    <property type="protein sequence ID" value="ENSLBEP00000022518.1"/>
    <property type="gene ID" value="ENSLBEG00000017277.1"/>
</dbReference>
<evidence type="ECO:0000313" key="5">
    <source>
        <dbReference type="Proteomes" id="UP000261660"/>
    </source>
</evidence>
<feature type="region of interest" description="Disordered" evidence="1">
    <location>
        <begin position="380"/>
        <end position="404"/>
    </location>
</feature>
<accession>A0A3Q3FUA3</accession>
<reference evidence="4" key="2">
    <citation type="submission" date="2025-09" db="UniProtKB">
        <authorList>
            <consortium name="Ensembl"/>
        </authorList>
    </citation>
    <scope>IDENTIFICATION</scope>
</reference>
<dbReference type="Proteomes" id="UP000261660">
    <property type="component" value="Unplaced"/>
</dbReference>
<dbReference type="InterPro" id="IPR036397">
    <property type="entry name" value="RNaseH_sf"/>
</dbReference>
<keyword evidence="2" id="KW-1133">Transmembrane helix</keyword>
<dbReference type="InParanoid" id="A0A3Q3FUA3"/>
<dbReference type="InterPro" id="IPR012337">
    <property type="entry name" value="RNaseH-like_sf"/>
</dbReference>
<dbReference type="GO" id="GO:0003676">
    <property type="term" value="F:nucleic acid binding"/>
    <property type="evidence" value="ECO:0007669"/>
    <property type="project" value="InterPro"/>
</dbReference>
<protein>
    <recommendedName>
        <fullName evidence="3">Integrase catalytic domain-containing protein</fullName>
    </recommendedName>
</protein>
<name>A0A3Q3FUA3_9LABR</name>
<proteinExistence type="predicted"/>
<dbReference type="InterPro" id="IPR052160">
    <property type="entry name" value="Gypsy_RT_Integrase-like"/>
</dbReference>
<feature type="domain" description="Integrase catalytic" evidence="3">
    <location>
        <begin position="101"/>
        <end position="195"/>
    </location>
</feature>
<keyword evidence="2" id="KW-0812">Transmembrane</keyword>
<evidence type="ECO:0000256" key="2">
    <source>
        <dbReference type="SAM" id="Phobius"/>
    </source>
</evidence>
<dbReference type="Pfam" id="PF17921">
    <property type="entry name" value="Integrase_H2C2"/>
    <property type="match status" value="1"/>
</dbReference>
<feature type="transmembrane region" description="Helical" evidence="2">
    <location>
        <begin position="77"/>
        <end position="100"/>
    </location>
</feature>
<dbReference type="PANTHER" id="PTHR47266">
    <property type="entry name" value="ENDONUCLEASE-RELATED"/>
    <property type="match status" value="1"/>
</dbReference>
<dbReference type="Pfam" id="PF00665">
    <property type="entry name" value="rve"/>
    <property type="match status" value="1"/>
</dbReference>
<dbReference type="STRING" id="56723.ENSLBEP00000022518"/>
<keyword evidence="2" id="KW-0472">Membrane</keyword>
<dbReference type="InterPro" id="IPR001584">
    <property type="entry name" value="Integrase_cat-core"/>
</dbReference>
<organism evidence="4 5">
    <name type="scientific">Labrus bergylta</name>
    <name type="common">ballan wrasse</name>
    <dbReference type="NCBI Taxonomy" id="56723"/>
    <lineage>
        <taxon>Eukaryota</taxon>
        <taxon>Metazoa</taxon>
        <taxon>Chordata</taxon>
        <taxon>Craniata</taxon>
        <taxon>Vertebrata</taxon>
        <taxon>Euteleostomi</taxon>
        <taxon>Actinopterygii</taxon>
        <taxon>Neopterygii</taxon>
        <taxon>Teleostei</taxon>
        <taxon>Neoteleostei</taxon>
        <taxon>Acanthomorphata</taxon>
        <taxon>Eupercaria</taxon>
        <taxon>Labriformes</taxon>
        <taxon>Labridae</taxon>
        <taxon>Labrus</taxon>
    </lineage>
</organism>
<dbReference type="SUPFAM" id="SSF53098">
    <property type="entry name" value="Ribonuclease H-like"/>
    <property type="match status" value="1"/>
</dbReference>
<dbReference type="Gene3D" id="1.10.340.70">
    <property type="match status" value="1"/>
</dbReference>
<dbReference type="InterPro" id="IPR041588">
    <property type="entry name" value="Integrase_H2C2"/>
</dbReference>
<evidence type="ECO:0000313" key="4">
    <source>
        <dbReference type="Ensembl" id="ENSLBEP00000022518.1"/>
    </source>
</evidence>
<dbReference type="PROSITE" id="PS50994">
    <property type="entry name" value="INTEGRASE"/>
    <property type="match status" value="1"/>
</dbReference>
<keyword evidence="5" id="KW-1185">Reference proteome</keyword>